<accession>A0ACC0WJ71</accession>
<keyword evidence="2" id="KW-1185">Reference proteome</keyword>
<organism evidence="1 2">
    <name type="scientific">Peronosclerospora sorghi</name>
    <dbReference type="NCBI Taxonomy" id="230839"/>
    <lineage>
        <taxon>Eukaryota</taxon>
        <taxon>Sar</taxon>
        <taxon>Stramenopiles</taxon>
        <taxon>Oomycota</taxon>
        <taxon>Peronosporomycetes</taxon>
        <taxon>Peronosporales</taxon>
        <taxon>Peronosporaceae</taxon>
        <taxon>Peronosclerospora</taxon>
    </lineage>
</organism>
<dbReference type="Proteomes" id="UP001163321">
    <property type="component" value="Chromosome 12"/>
</dbReference>
<gene>
    <name evidence="1" type="ORF">PsorP6_011406</name>
</gene>
<comment type="caution">
    <text evidence="1">The sequence shown here is derived from an EMBL/GenBank/DDBJ whole genome shotgun (WGS) entry which is preliminary data.</text>
</comment>
<reference evidence="1 2" key="1">
    <citation type="journal article" date="2022" name="bioRxiv">
        <title>The genome of the oomycete Peronosclerospora sorghi, a cosmopolitan pathogen of maize and sorghum, is inflated with dispersed pseudogenes.</title>
        <authorList>
            <person name="Fletcher K."/>
            <person name="Martin F."/>
            <person name="Isakeit T."/>
            <person name="Cavanaugh K."/>
            <person name="Magill C."/>
            <person name="Michelmore R."/>
        </authorList>
    </citation>
    <scope>NUCLEOTIDE SEQUENCE [LARGE SCALE GENOMIC DNA]</scope>
    <source>
        <strain evidence="1">P6</strain>
    </source>
</reference>
<evidence type="ECO:0000313" key="1">
    <source>
        <dbReference type="EMBL" id="KAI9918879.1"/>
    </source>
</evidence>
<name>A0ACC0WJ71_9STRA</name>
<dbReference type="EMBL" id="CM047591">
    <property type="protein sequence ID" value="KAI9918879.1"/>
    <property type="molecule type" value="Genomic_DNA"/>
</dbReference>
<protein>
    <submittedName>
        <fullName evidence="1">Uncharacterized protein</fullName>
    </submittedName>
</protein>
<proteinExistence type="predicted"/>
<evidence type="ECO:0000313" key="2">
    <source>
        <dbReference type="Proteomes" id="UP001163321"/>
    </source>
</evidence>
<sequence length="212" mass="22984">MHLSTHLLAGHSIRIPVVAKQASACHRNQSSYIVAKIRVLRRKTSKDFMERYQAIRGAFGTPAIAAGVALQLATPGHMQWVVSPAMELQWNFLQIEVSSAPQGHLVKFVGKVKNRAAAESLLPSQAGHCRHSSSAASKFSLASRNRARQSKACAATSLSMASTDDSFCSGSPLAPTSISFSSLSLMRLPNLSLTRARSLLEMKPFSFFVKVM</sequence>